<dbReference type="SUPFAM" id="SSF53756">
    <property type="entry name" value="UDP-Glycosyltransferase/glycogen phosphorylase"/>
    <property type="match status" value="1"/>
</dbReference>
<dbReference type="InterPro" id="IPR029044">
    <property type="entry name" value="Nucleotide-diphossugar_trans"/>
</dbReference>
<dbReference type="EC" id="2.4.-.-" evidence="7"/>
<comment type="similarity">
    <text evidence="2">Belongs to the glycosyltransferase 2 family.</text>
</comment>
<dbReference type="Gene3D" id="3.40.50.11090">
    <property type="match status" value="1"/>
</dbReference>
<protein>
    <submittedName>
        <fullName evidence="7">Glycosyltransferase</fullName>
        <ecNumber evidence="7">2.4.-.-</ecNumber>
    </submittedName>
</protein>
<accession>A0ABT5VBM8</accession>
<dbReference type="PANTHER" id="PTHR43179:SF12">
    <property type="entry name" value="GALACTOFURANOSYLTRANSFERASE GLFT2"/>
    <property type="match status" value="1"/>
</dbReference>
<dbReference type="InterPro" id="IPR001296">
    <property type="entry name" value="Glyco_trans_1"/>
</dbReference>
<organism evidence="7 8">
    <name type="scientific">Alkalihalobacterium chitinilyticum</name>
    <dbReference type="NCBI Taxonomy" id="2980103"/>
    <lineage>
        <taxon>Bacteria</taxon>
        <taxon>Bacillati</taxon>
        <taxon>Bacillota</taxon>
        <taxon>Bacilli</taxon>
        <taxon>Bacillales</taxon>
        <taxon>Bacillaceae</taxon>
        <taxon>Alkalihalobacterium</taxon>
    </lineage>
</organism>
<dbReference type="CDD" id="cd03801">
    <property type="entry name" value="GT4_PimA-like"/>
    <property type="match status" value="1"/>
</dbReference>
<dbReference type="SUPFAM" id="SSF49899">
    <property type="entry name" value="Concanavalin A-like lectins/glucanases"/>
    <property type="match status" value="1"/>
</dbReference>
<evidence type="ECO:0000256" key="1">
    <source>
        <dbReference type="ARBA" id="ARBA00004776"/>
    </source>
</evidence>
<sequence length="868" mass="98418">MLEFLRFSGKESIVIDPLIKEVKNSFTYEFWVKPLTEHKNSIQTFIKNSGMTGQNYVIGPVHGGTHSIAGAGISVGKNGVTVFEHTHNYLPATLVYDGEIHKWTHVAVVYKDKRPFLYINGKLVKSGLKSLKNEVYASGIIGGLQPYGYFNGLLGELRIWSYPRSQYEINKDMNKSITGEVQGLYGCWSISGNDFIEVGRSKTKSHDIKLVKEDIQISQAAKSVMKQTDVETIDVIVCVHNALADVMECLESLMVKKTIPFNLIIVDDGSDNATKSYLKHFANKYNVQLVRNRVAQGYTKAANKGLKLSRSNYSVLLNSDTIVTQHWLEKLIQCMESEKHVGIVGPVSNAATWQSVPKVTDGTGWATNPLDLTVEEQSRIVEKASTKSYPEVPLLNGFCLMIKRDVLNRIGYFDEVNFEHGYGEENDFCLRATSAGFKLKVSENCFIYHKKSKSYTEAKKSILKKRANNSLNKKFSLEEIKKATDALKLNEKLQLLRSNVLQGINKKIPENNNPLVLFVLPVKGGNGGVHSIIQETIGLQKININAKIAIKGKLKKEYLENYPEAKDYFLYFKDEEELIRISQHFDIVVATIFSSVSLVKNIIDKYPYIKSAYYIQDYEPWFFTTDHPSYLQAIESYELLPNIYAYAKTNWICNIVKKNHGLNVHKIQPSLDQSLFNSGFERVVDNKQVRISAMVRPKTPRRSPKETVEVLKEIKEMYGDKVEISTFGCTNDELKKLEDSDRSLFKNYGVLKRHQVATLLKGTDIFIDLSSYQAFGRTGLEAMAVGCCVILPVIGGTDEYAVHNENSYLVNVQHREKVIEYICRLIDDHEIRQYFSQKAIRSARRYSIEEAAISAANFFLEIVRSESH</sequence>
<keyword evidence="4 7" id="KW-0808">Transferase</keyword>
<dbReference type="Pfam" id="PF00535">
    <property type="entry name" value="Glycos_transf_2"/>
    <property type="match status" value="1"/>
</dbReference>
<dbReference type="Pfam" id="PF13385">
    <property type="entry name" value="Laminin_G_3"/>
    <property type="match status" value="1"/>
</dbReference>
<dbReference type="Pfam" id="PF00534">
    <property type="entry name" value="Glycos_transf_1"/>
    <property type="match status" value="1"/>
</dbReference>
<feature type="domain" description="Glycosyl transferase family 1" evidence="5">
    <location>
        <begin position="699"/>
        <end position="840"/>
    </location>
</feature>
<dbReference type="Gene3D" id="3.90.550.10">
    <property type="entry name" value="Spore Coat Polysaccharide Biosynthesis Protein SpsA, Chain A"/>
    <property type="match status" value="1"/>
</dbReference>
<reference evidence="7" key="1">
    <citation type="submission" date="2024-05" db="EMBL/GenBank/DDBJ databases">
        <title>Alkalihalobacillus sp. strain MEB203 novel alkaliphilic bacterium from Lonar Lake, India.</title>
        <authorList>
            <person name="Joshi A."/>
            <person name="Thite S."/>
            <person name="Mengade P."/>
        </authorList>
    </citation>
    <scope>NUCLEOTIDE SEQUENCE</scope>
    <source>
        <strain evidence="7">MEB 203</strain>
    </source>
</reference>
<dbReference type="SUPFAM" id="SSF53448">
    <property type="entry name" value="Nucleotide-diphospho-sugar transferases"/>
    <property type="match status" value="1"/>
</dbReference>
<evidence type="ECO:0000256" key="4">
    <source>
        <dbReference type="ARBA" id="ARBA00022679"/>
    </source>
</evidence>
<proteinExistence type="inferred from homology"/>
<name>A0ABT5VBM8_9BACI</name>
<dbReference type="GO" id="GO:0016757">
    <property type="term" value="F:glycosyltransferase activity"/>
    <property type="evidence" value="ECO:0007669"/>
    <property type="project" value="UniProtKB-KW"/>
</dbReference>
<evidence type="ECO:0000313" key="8">
    <source>
        <dbReference type="Proteomes" id="UP001148125"/>
    </source>
</evidence>
<dbReference type="InterPro" id="IPR001173">
    <property type="entry name" value="Glyco_trans_2-like"/>
</dbReference>
<evidence type="ECO:0000256" key="2">
    <source>
        <dbReference type="ARBA" id="ARBA00006739"/>
    </source>
</evidence>
<comment type="caution">
    <text evidence="7">The sequence shown here is derived from an EMBL/GenBank/DDBJ whole genome shotgun (WGS) entry which is preliminary data.</text>
</comment>
<keyword evidence="3 7" id="KW-0328">Glycosyltransferase</keyword>
<gene>
    <name evidence="7" type="ORF">N7Z68_04725</name>
</gene>
<dbReference type="EMBL" id="JAOTPO010000002">
    <property type="protein sequence ID" value="MDE5412680.1"/>
    <property type="molecule type" value="Genomic_DNA"/>
</dbReference>
<evidence type="ECO:0000259" key="5">
    <source>
        <dbReference type="Pfam" id="PF00534"/>
    </source>
</evidence>
<dbReference type="Gene3D" id="3.40.50.2000">
    <property type="entry name" value="Glycogen Phosphorylase B"/>
    <property type="match status" value="1"/>
</dbReference>
<comment type="pathway">
    <text evidence="1">Cell wall biogenesis; cell wall polysaccharide biosynthesis.</text>
</comment>
<dbReference type="RefSeq" id="WP_275117310.1">
    <property type="nucleotide sequence ID" value="NZ_JAOTPO010000002.1"/>
</dbReference>
<dbReference type="PANTHER" id="PTHR43179">
    <property type="entry name" value="RHAMNOSYLTRANSFERASE WBBL"/>
    <property type="match status" value="1"/>
</dbReference>
<feature type="domain" description="Glycosyltransferase 2-like" evidence="6">
    <location>
        <begin position="235"/>
        <end position="410"/>
    </location>
</feature>
<evidence type="ECO:0000256" key="3">
    <source>
        <dbReference type="ARBA" id="ARBA00022676"/>
    </source>
</evidence>
<dbReference type="InterPro" id="IPR013320">
    <property type="entry name" value="ConA-like_dom_sf"/>
</dbReference>
<dbReference type="Proteomes" id="UP001148125">
    <property type="component" value="Unassembled WGS sequence"/>
</dbReference>
<evidence type="ECO:0000313" key="7">
    <source>
        <dbReference type="EMBL" id="MDE5412680.1"/>
    </source>
</evidence>
<evidence type="ECO:0000259" key="6">
    <source>
        <dbReference type="Pfam" id="PF00535"/>
    </source>
</evidence>
<keyword evidence="8" id="KW-1185">Reference proteome</keyword>
<dbReference type="Gene3D" id="2.60.120.200">
    <property type="match status" value="1"/>
</dbReference>